<evidence type="ECO:0000313" key="3">
    <source>
        <dbReference type="EnsemblFungi" id="PTTG_30660-t43_1-p1"/>
    </source>
</evidence>
<protein>
    <submittedName>
        <fullName evidence="3">Uncharacterized protein</fullName>
    </submittedName>
</protein>
<feature type="signal peptide" evidence="2">
    <location>
        <begin position="1"/>
        <end position="28"/>
    </location>
</feature>
<reference evidence="3 4" key="1">
    <citation type="journal article" date="2017" name="G3 (Bethesda)">
        <title>Comparative analysis highlights variable genome content of wheat rusts and divergence of the mating loci.</title>
        <authorList>
            <person name="Cuomo C.A."/>
            <person name="Bakkeren G."/>
            <person name="Khalil H.B."/>
            <person name="Panwar V."/>
            <person name="Joly D."/>
            <person name="Linning R."/>
            <person name="Sakthikumar S."/>
            <person name="Song X."/>
            <person name="Adiconis X."/>
            <person name="Fan L."/>
            <person name="Goldberg J.M."/>
            <person name="Levin J.Z."/>
            <person name="Young S."/>
            <person name="Zeng Q."/>
            <person name="Anikster Y."/>
            <person name="Bruce M."/>
            <person name="Wang M."/>
            <person name="Yin C."/>
            <person name="McCallum B."/>
            <person name="Szabo L.J."/>
            <person name="Hulbert S."/>
            <person name="Chen X."/>
            <person name="Fellers J.P."/>
        </authorList>
    </citation>
    <scope>NUCLEOTIDE SEQUENCE</scope>
    <source>
        <strain evidence="4">Isolate 1-1 / race 1 (BBBD)</strain>
    </source>
</reference>
<keyword evidence="4" id="KW-1185">Reference proteome</keyword>
<feature type="region of interest" description="Disordered" evidence="1">
    <location>
        <begin position="123"/>
        <end position="144"/>
    </location>
</feature>
<evidence type="ECO:0000256" key="2">
    <source>
        <dbReference type="SAM" id="SignalP"/>
    </source>
</evidence>
<organism evidence="3 4">
    <name type="scientific">Puccinia triticina (isolate 1-1 / race 1 (BBBD))</name>
    <name type="common">Brown leaf rust fungus</name>
    <dbReference type="NCBI Taxonomy" id="630390"/>
    <lineage>
        <taxon>Eukaryota</taxon>
        <taxon>Fungi</taxon>
        <taxon>Dikarya</taxon>
        <taxon>Basidiomycota</taxon>
        <taxon>Pucciniomycotina</taxon>
        <taxon>Pucciniomycetes</taxon>
        <taxon>Pucciniales</taxon>
        <taxon>Pucciniaceae</taxon>
        <taxon>Puccinia</taxon>
    </lineage>
</organism>
<sequence>MHDLSPLSGGSIYCLRFLMLSTLAPVRSVHPQPVFLNASSSGINTPFSAPQYLQNLGSSSSCLVDTDIPLILDLHQLRRSRPFNVDRFQTFQLGRLRASARTRPAHQGHPVARLAQATLMSSPAHPDITLQPPLASEPPARPAN</sequence>
<dbReference type="EnsemblFungi" id="PTTG_30660-t43_1">
    <property type="protein sequence ID" value="PTTG_30660-t43_1-p1"/>
    <property type="gene ID" value="PTTG_30660"/>
</dbReference>
<keyword evidence="2" id="KW-0732">Signal</keyword>
<evidence type="ECO:0000256" key="1">
    <source>
        <dbReference type="SAM" id="MobiDB-lite"/>
    </source>
</evidence>
<feature type="chain" id="PRO_5046766890" evidence="2">
    <location>
        <begin position="29"/>
        <end position="144"/>
    </location>
</feature>
<name>A0ABL7D6R1_PUCT1</name>
<reference evidence="3" key="2">
    <citation type="submission" date="2025-05" db="UniProtKB">
        <authorList>
            <consortium name="EnsemblFungi"/>
        </authorList>
    </citation>
    <scope>IDENTIFICATION</scope>
    <source>
        <strain evidence="3">isolate 1-1 / race 1 (BBBD)</strain>
    </source>
</reference>
<dbReference type="Proteomes" id="UP000005240">
    <property type="component" value="Unassembled WGS sequence"/>
</dbReference>
<accession>A0ABL7D6R1</accession>
<proteinExistence type="predicted"/>
<feature type="compositionally biased region" description="Pro residues" evidence="1">
    <location>
        <begin position="135"/>
        <end position="144"/>
    </location>
</feature>
<evidence type="ECO:0000313" key="4">
    <source>
        <dbReference type="Proteomes" id="UP000005240"/>
    </source>
</evidence>